<evidence type="ECO:0000256" key="3">
    <source>
        <dbReference type="RuleBase" id="RU362073"/>
    </source>
</evidence>
<evidence type="ECO:0000313" key="7">
    <source>
        <dbReference type="Proteomes" id="UP000032160"/>
    </source>
</evidence>
<reference evidence="6 7" key="1">
    <citation type="journal article" date="2014" name="Front. Genet.">
        <title>Genome and metabolic network of "Candidatus Phaeomarinobacter ectocarpi" Ec32, a new candidate genus of Alphaproteobacteria frequently associated with brown algae.</title>
        <authorList>
            <person name="Dittami S.M."/>
            <person name="Barbeyron T."/>
            <person name="Boyen C."/>
            <person name="Cambefort J."/>
            <person name="Collet G."/>
            <person name="Delage L."/>
            <person name="Gobet A."/>
            <person name="Groisillier A."/>
            <person name="Leblanc C."/>
            <person name="Michel G."/>
            <person name="Scornet D."/>
            <person name="Siegel A."/>
            <person name="Tapia J.E."/>
            <person name="Tonon T."/>
        </authorList>
    </citation>
    <scope>NUCLEOTIDE SEQUENCE [LARGE SCALE GENOMIC DNA]</scope>
    <source>
        <strain evidence="6 7">Ec32</strain>
    </source>
</reference>
<feature type="domain" description="Flagellin N-terminal" evidence="4">
    <location>
        <begin position="12"/>
        <end position="113"/>
    </location>
</feature>
<dbReference type="AlphaFoldDB" id="X5MDI8"/>
<sequence>MGDIVLSSALRSNLTSLQNTASLLSQTQERLSTGLKVNSAIDNPTAFFTAAGLNNRANDLSALSDNIGQAVDTLKAADDGIQAITSLVENLKSTASTALTTKVAASSATSTNSTAYVATTAVSTITGVDAGDIFTVQVGTATAVAVTVGASTSHVSALVATVNGLTGVSASLTSEGKIKIEGDSGENLVITDTTGSTAATLGVSGTASNGTNRNQAVSDFNTLRTQIDQLASDSSFKGVNLLQASNDLTVNFNEDQSSSLTIASKLLDTSASGLNVSAATNSDFATDSNIEAALTSLDAAVSTLRQQAASFGNNLSIVENRQDFTSNLINTLETGAGKLTLADTNVEGANLLALQTRQSLGTTTLSLASQSDQNVLRLF</sequence>
<feature type="domain" description="Flagellin C-terminal" evidence="5">
    <location>
        <begin position="295"/>
        <end position="379"/>
    </location>
</feature>
<evidence type="ECO:0000259" key="4">
    <source>
        <dbReference type="Pfam" id="PF00669"/>
    </source>
</evidence>
<dbReference type="GO" id="GO:0005576">
    <property type="term" value="C:extracellular region"/>
    <property type="evidence" value="ECO:0007669"/>
    <property type="project" value="UniProtKB-SubCell"/>
</dbReference>
<dbReference type="SUPFAM" id="SSF64518">
    <property type="entry name" value="Phase 1 flagellin"/>
    <property type="match status" value="1"/>
</dbReference>
<dbReference type="InterPro" id="IPR046358">
    <property type="entry name" value="Flagellin_C"/>
</dbReference>
<dbReference type="Pfam" id="PF00669">
    <property type="entry name" value="Flagellin_N"/>
    <property type="match status" value="1"/>
</dbReference>
<dbReference type="HOGENOM" id="CLU_013955_0_0_5"/>
<dbReference type="InterPro" id="IPR001029">
    <property type="entry name" value="Flagellin_N"/>
</dbReference>
<gene>
    <name evidence="6" type="ORF">BN1012_Phect310</name>
</gene>
<proteinExistence type="inferred from homology"/>
<keyword evidence="3" id="KW-0964">Secreted</keyword>
<evidence type="ECO:0000259" key="5">
    <source>
        <dbReference type="Pfam" id="PF00700"/>
    </source>
</evidence>
<dbReference type="Gene3D" id="1.20.1330.10">
    <property type="entry name" value="f41 fragment of flagellin, N-terminal domain"/>
    <property type="match status" value="1"/>
</dbReference>
<evidence type="ECO:0000256" key="2">
    <source>
        <dbReference type="ARBA" id="ARBA00023143"/>
    </source>
</evidence>
<dbReference type="PANTHER" id="PTHR42792">
    <property type="entry name" value="FLAGELLIN"/>
    <property type="match status" value="1"/>
</dbReference>
<dbReference type="PANTHER" id="PTHR42792:SF2">
    <property type="entry name" value="FLAGELLIN"/>
    <property type="match status" value="1"/>
</dbReference>
<accession>X5MDI8</accession>
<comment type="function">
    <text evidence="3">Flagellin is the subunit protein which polymerizes to form the filaments of bacterial flagella.</text>
</comment>
<keyword evidence="2 3" id="KW-0975">Bacterial flagellum</keyword>
<comment type="subcellular location">
    <subcellularLocation>
        <location evidence="3">Secreted</location>
    </subcellularLocation>
    <subcellularLocation>
        <location evidence="3">Bacterial flagellum</location>
    </subcellularLocation>
</comment>
<dbReference type="STRING" id="1458461.BN1012_Phect310"/>
<dbReference type="InterPro" id="IPR001492">
    <property type="entry name" value="Flagellin"/>
</dbReference>
<comment type="similarity">
    <text evidence="1 3">Belongs to the bacterial flagellin family.</text>
</comment>
<evidence type="ECO:0000256" key="1">
    <source>
        <dbReference type="ARBA" id="ARBA00005709"/>
    </source>
</evidence>
<dbReference type="Pfam" id="PF00700">
    <property type="entry name" value="Flagellin_C"/>
    <property type="match status" value="1"/>
</dbReference>
<name>X5MDI8_9HYPH</name>
<dbReference type="GO" id="GO:0005198">
    <property type="term" value="F:structural molecule activity"/>
    <property type="evidence" value="ECO:0007669"/>
    <property type="project" value="UniProtKB-UniRule"/>
</dbReference>
<dbReference type="KEGG" id="pect:BN1012_Phect310"/>
<evidence type="ECO:0000313" key="6">
    <source>
        <dbReference type="EMBL" id="CDO58524.1"/>
    </source>
</evidence>
<dbReference type="PATRIC" id="fig|1458461.3.peg.309"/>
<dbReference type="RefSeq" id="WP_052535021.1">
    <property type="nucleotide sequence ID" value="NZ_HG966617.1"/>
</dbReference>
<dbReference type="GO" id="GO:0009288">
    <property type="term" value="C:bacterial-type flagellum"/>
    <property type="evidence" value="ECO:0007669"/>
    <property type="project" value="UniProtKB-SubCell"/>
</dbReference>
<organism evidence="6 7">
    <name type="scientific">Candidatus Phaeomarinibacter ectocarpi</name>
    <dbReference type="NCBI Taxonomy" id="1458461"/>
    <lineage>
        <taxon>Bacteria</taxon>
        <taxon>Pseudomonadati</taxon>
        <taxon>Pseudomonadota</taxon>
        <taxon>Alphaproteobacteria</taxon>
        <taxon>Hyphomicrobiales</taxon>
        <taxon>Parvibaculaceae</taxon>
        <taxon>Candidatus Phaeomarinibacter</taxon>
    </lineage>
</organism>
<dbReference type="OrthoDB" id="9808068at2"/>
<dbReference type="EMBL" id="HG966617">
    <property type="protein sequence ID" value="CDO58524.1"/>
    <property type="molecule type" value="Genomic_DNA"/>
</dbReference>
<protein>
    <recommendedName>
        <fullName evidence="3">Flagellin</fullName>
    </recommendedName>
</protein>
<dbReference type="Proteomes" id="UP000032160">
    <property type="component" value="Chromosome I"/>
</dbReference>
<keyword evidence="7" id="KW-1185">Reference proteome</keyword>